<comment type="caution">
    <text evidence="1">The sequence shown here is derived from an EMBL/GenBank/DDBJ whole genome shotgun (WGS) entry which is preliminary data.</text>
</comment>
<dbReference type="Proteomes" id="UP000653411">
    <property type="component" value="Unassembled WGS sequence"/>
</dbReference>
<name>A0A918CWV7_9ACTN</name>
<organism evidence="1 2">
    <name type="scientific">Streptomyces fuscichromogenes</name>
    <dbReference type="NCBI Taxonomy" id="1324013"/>
    <lineage>
        <taxon>Bacteria</taxon>
        <taxon>Bacillati</taxon>
        <taxon>Actinomycetota</taxon>
        <taxon>Actinomycetes</taxon>
        <taxon>Kitasatosporales</taxon>
        <taxon>Streptomycetaceae</taxon>
        <taxon>Streptomyces</taxon>
    </lineage>
</organism>
<protein>
    <submittedName>
        <fullName evidence="1">Uncharacterized protein</fullName>
    </submittedName>
</protein>
<reference evidence="1" key="2">
    <citation type="submission" date="2020-09" db="EMBL/GenBank/DDBJ databases">
        <authorList>
            <person name="Sun Q."/>
            <person name="Zhou Y."/>
        </authorList>
    </citation>
    <scope>NUCLEOTIDE SEQUENCE</scope>
    <source>
        <strain evidence="1">CGMCC 4.7110</strain>
    </source>
</reference>
<gene>
    <name evidence="1" type="ORF">GCM10011578_090870</name>
</gene>
<dbReference type="EMBL" id="BMML01000035">
    <property type="protein sequence ID" value="GGN41978.1"/>
    <property type="molecule type" value="Genomic_DNA"/>
</dbReference>
<dbReference type="RefSeq" id="WP_229713751.1">
    <property type="nucleotide sequence ID" value="NZ_BMML01000035.1"/>
</dbReference>
<dbReference type="AlphaFoldDB" id="A0A918CWV7"/>
<proteinExistence type="predicted"/>
<evidence type="ECO:0000313" key="1">
    <source>
        <dbReference type="EMBL" id="GGN41978.1"/>
    </source>
</evidence>
<keyword evidence="2" id="KW-1185">Reference proteome</keyword>
<evidence type="ECO:0000313" key="2">
    <source>
        <dbReference type="Proteomes" id="UP000653411"/>
    </source>
</evidence>
<accession>A0A918CWV7</accession>
<reference evidence="1" key="1">
    <citation type="journal article" date="2014" name="Int. J. Syst. Evol. Microbiol.">
        <title>Complete genome sequence of Corynebacterium casei LMG S-19264T (=DSM 44701T), isolated from a smear-ripened cheese.</title>
        <authorList>
            <consortium name="US DOE Joint Genome Institute (JGI-PGF)"/>
            <person name="Walter F."/>
            <person name="Albersmeier A."/>
            <person name="Kalinowski J."/>
            <person name="Ruckert C."/>
        </authorList>
    </citation>
    <scope>NUCLEOTIDE SEQUENCE</scope>
    <source>
        <strain evidence="1">CGMCC 4.7110</strain>
    </source>
</reference>
<sequence length="54" mass="6221">MDWGTGEGLLGLADPAERDAAFERGEDHHKLEHWWLRTADAVEDGRRALRGHRR</sequence>